<evidence type="ECO:0000256" key="10">
    <source>
        <dbReference type="SAM" id="Phobius"/>
    </source>
</evidence>
<evidence type="ECO:0000256" key="1">
    <source>
        <dbReference type="ARBA" id="ARBA00006739"/>
    </source>
</evidence>
<dbReference type="InterPro" id="IPR050256">
    <property type="entry name" value="Glycosyltransferase_2"/>
</dbReference>
<dbReference type="SUPFAM" id="SSF53448">
    <property type="entry name" value="Nucleotide-diphospho-sugar transferases"/>
    <property type="match status" value="1"/>
</dbReference>
<keyword evidence="5 10" id="KW-0812">Transmembrane</keyword>
<proteinExistence type="inferred from homology"/>
<feature type="transmembrane region" description="Helical" evidence="10">
    <location>
        <begin position="238"/>
        <end position="262"/>
    </location>
</feature>
<evidence type="ECO:0000256" key="5">
    <source>
        <dbReference type="ARBA" id="ARBA00022692"/>
    </source>
</evidence>
<keyword evidence="7 10" id="KW-1133">Transmembrane helix</keyword>
<evidence type="ECO:0000313" key="13">
    <source>
        <dbReference type="Proteomes" id="UP000293036"/>
    </source>
</evidence>
<evidence type="ECO:0000256" key="7">
    <source>
        <dbReference type="ARBA" id="ARBA00022989"/>
    </source>
</evidence>
<dbReference type="OrthoDB" id="9810303at2"/>
<dbReference type="Gene3D" id="3.90.550.10">
    <property type="entry name" value="Spore Coat Polysaccharide Biosynthesis Protein SpsA, Chain A"/>
    <property type="match status" value="1"/>
</dbReference>
<dbReference type="PANTHER" id="PTHR48090:SF3">
    <property type="entry name" value="UNDECAPRENYL-PHOSPHATE 4-DEOXY-4-FORMAMIDO-L-ARABINOSE TRANSFERASE"/>
    <property type="match status" value="1"/>
</dbReference>
<dbReference type="Proteomes" id="UP000293036">
    <property type="component" value="Unassembled WGS sequence"/>
</dbReference>
<protein>
    <submittedName>
        <fullName evidence="12">Glycosyltransferase</fullName>
    </submittedName>
</protein>
<dbReference type="GO" id="GO:0005886">
    <property type="term" value="C:plasma membrane"/>
    <property type="evidence" value="ECO:0007669"/>
    <property type="project" value="TreeGrafter"/>
</dbReference>
<evidence type="ECO:0000256" key="3">
    <source>
        <dbReference type="ARBA" id="ARBA00022676"/>
    </source>
</evidence>
<dbReference type="PANTHER" id="PTHR48090">
    <property type="entry name" value="UNDECAPRENYL-PHOSPHATE 4-DEOXY-4-FORMAMIDO-L-ARABINOSE TRANSFERASE-RELATED"/>
    <property type="match status" value="1"/>
</dbReference>
<dbReference type="InterPro" id="IPR001173">
    <property type="entry name" value="Glyco_trans_2-like"/>
</dbReference>
<name>A0A4Q9V1X6_9ACTO</name>
<sequence>MTNCTHAVSVVIPVYQGAQTLPHLFAELDTLIEANTSPNGNIWRVREVVCVYDHGYDQTPQVLRELAEARPWLKLVWLSRNFGQHPATLAGISASGGDWVVTIDEDGQQDPRDIGILLDTALEEHATLVYARPLNNPPHGFLRNLTSRTAKKIVNVLMGSKNSTNYNSFRLILGEVARSASAYAGSGVYLDVALGWVAKVTTAGIHLREEGSNRQSGYSYRNLIAHFWRMVMSSGTGFLRIVSFLGAFTAFVGILLAIIVFINKLVNPDVQIGWSSTIIVILSTSGLIMLSLGVIAEYVGVAVNMAMGRPLYLVTSDPHNGPLGRGKQDNGDEESSNTSIHPSSDIQ</sequence>
<feature type="region of interest" description="Disordered" evidence="9">
    <location>
        <begin position="322"/>
        <end position="347"/>
    </location>
</feature>
<accession>A0A4Q9V1X6</accession>
<keyword evidence="4 12" id="KW-0808">Transferase</keyword>
<dbReference type="AlphaFoldDB" id="A0A4Q9V1X6"/>
<keyword evidence="3" id="KW-0328">Glycosyltransferase</keyword>
<evidence type="ECO:0000256" key="2">
    <source>
        <dbReference type="ARBA" id="ARBA00022475"/>
    </source>
</evidence>
<feature type="transmembrane region" description="Helical" evidence="10">
    <location>
        <begin position="274"/>
        <end position="299"/>
    </location>
</feature>
<dbReference type="InterPro" id="IPR029044">
    <property type="entry name" value="Nucleotide-diphossugar_trans"/>
</dbReference>
<dbReference type="RefSeq" id="WP_131279002.1">
    <property type="nucleotide sequence ID" value="NZ_JBHSLR010000009.1"/>
</dbReference>
<evidence type="ECO:0000259" key="11">
    <source>
        <dbReference type="Pfam" id="PF00535"/>
    </source>
</evidence>
<comment type="caution">
    <text evidence="12">The sequence shown here is derived from an EMBL/GenBank/DDBJ whole genome shotgun (WGS) entry which is preliminary data.</text>
</comment>
<keyword evidence="13" id="KW-1185">Reference proteome</keyword>
<evidence type="ECO:0000256" key="9">
    <source>
        <dbReference type="SAM" id="MobiDB-lite"/>
    </source>
</evidence>
<dbReference type="GO" id="GO:0099621">
    <property type="term" value="F:undecaprenyl-phosphate 4-deoxy-4-formamido-L-arabinose transferase activity"/>
    <property type="evidence" value="ECO:0007669"/>
    <property type="project" value="TreeGrafter"/>
</dbReference>
<gene>
    <name evidence="12" type="ORF">EZJ44_00360</name>
</gene>
<evidence type="ECO:0000313" key="12">
    <source>
        <dbReference type="EMBL" id="TBW23631.1"/>
    </source>
</evidence>
<keyword evidence="8 10" id="KW-0472">Membrane</keyword>
<dbReference type="Pfam" id="PF00535">
    <property type="entry name" value="Glycos_transf_2"/>
    <property type="match status" value="1"/>
</dbReference>
<dbReference type="GO" id="GO:0009103">
    <property type="term" value="P:lipopolysaccharide biosynthetic process"/>
    <property type="evidence" value="ECO:0007669"/>
    <property type="project" value="UniProtKB-KW"/>
</dbReference>
<keyword evidence="6" id="KW-0448">Lipopolysaccharide biosynthesis</keyword>
<dbReference type="EMBL" id="SJDT01000001">
    <property type="protein sequence ID" value="TBW23631.1"/>
    <property type="molecule type" value="Genomic_DNA"/>
</dbReference>
<reference evidence="12 13" key="1">
    <citation type="submission" date="2019-02" db="EMBL/GenBank/DDBJ databases">
        <title>Arcanobacterium bovis sp. nov., isolated from the milk of a cow with mastitis.</title>
        <authorList>
            <person name="Sammra O."/>
            <person name="Foster G."/>
            <person name="Hassan A."/>
            <person name="Alssahen M."/>
            <person name="Laemmler C."/>
            <person name="Borowiak M."/>
            <person name="Malorny B."/>
            <person name="Abdulmawjood A."/>
        </authorList>
    </citation>
    <scope>NUCLEOTIDE SEQUENCE [LARGE SCALE GENOMIC DNA]</scope>
    <source>
        <strain evidence="12 13">C605018/01/1</strain>
    </source>
</reference>
<comment type="similarity">
    <text evidence="1">Belongs to the glycosyltransferase 2 family.</text>
</comment>
<feature type="compositionally biased region" description="Polar residues" evidence="9">
    <location>
        <begin position="336"/>
        <end position="347"/>
    </location>
</feature>
<organism evidence="12 13">
    <name type="scientific">Arcanobacterium bovis</name>
    <dbReference type="NCBI Taxonomy" id="2529275"/>
    <lineage>
        <taxon>Bacteria</taxon>
        <taxon>Bacillati</taxon>
        <taxon>Actinomycetota</taxon>
        <taxon>Actinomycetes</taxon>
        <taxon>Actinomycetales</taxon>
        <taxon>Actinomycetaceae</taxon>
        <taxon>Arcanobacterium</taxon>
    </lineage>
</organism>
<evidence type="ECO:0000256" key="8">
    <source>
        <dbReference type="ARBA" id="ARBA00023136"/>
    </source>
</evidence>
<evidence type="ECO:0000256" key="4">
    <source>
        <dbReference type="ARBA" id="ARBA00022679"/>
    </source>
</evidence>
<keyword evidence="2" id="KW-1003">Cell membrane</keyword>
<evidence type="ECO:0000256" key="6">
    <source>
        <dbReference type="ARBA" id="ARBA00022985"/>
    </source>
</evidence>
<feature type="domain" description="Glycosyltransferase 2-like" evidence="11">
    <location>
        <begin position="9"/>
        <end position="171"/>
    </location>
</feature>